<evidence type="ECO:0000259" key="5">
    <source>
        <dbReference type="PROSITE" id="PS51379"/>
    </source>
</evidence>
<dbReference type="InterPro" id="IPR000172">
    <property type="entry name" value="GMC_OxRdtase_N"/>
</dbReference>
<dbReference type="PROSITE" id="PS51379">
    <property type="entry name" value="4FE4S_FER_2"/>
    <property type="match status" value="1"/>
</dbReference>
<accession>A0A0W8FPY7</accession>
<reference evidence="6" key="1">
    <citation type="journal article" date="2015" name="Proc. Natl. Acad. Sci. U.S.A.">
        <title>Networks of energetic and metabolic interactions define dynamics in microbial communities.</title>
        <authorList>
            <person name="Embree M."/>
            <person name="Liu J.K."/>
            <person name="Al-Bassam M.M."/>
            <person name="Zengler K."/>
        </authorList>
    </citation>
    <scope>NUCLEOTIDE SEQUENCE</scope>
</reference>
<keyword evidence="3" id="KW-0274">FAD</keyword>
<keyword evidence="4" id="KW-0560">Oxidoreductase</keyword>
<evidence type="ECO:0000256" key="3">
    <source>
        <dbReference type="ARBA" id="ARBA00022827"/>
    </source>
</evidence>
<dbReference type="Pfam" id="PF01494">
    <property type="entry name" value="FAD_binding_3"/>
    <property type="match status" value="1"/>
</dbReference>
<feature type="domain" description="4Fe-4S ferredoxin-type" evidence="5">
    <location>
        <begin position="146"/>
        <end position="176"/>
    </location>
</feature>
<dbReference type="InterPro" id="IPR007867">
    <property type="entry name" value="GMC_OxRtase_C"/>
</dbReference>
<evidence type="ECO:0000313" key="6">
    <source>
        <dbReference type="EMBL" id="KUG22686.1"/>
    </source>
</evidence>
<dbReference type="PANTHER" id="PTHR46056">
    <property type="entry name" value="LONG-CHAIN-ALCOHOL OXIDASE"/>
    <property type="match status" value="1"/>
</dbReference>
<protein>
    <recommendedName>
        <fullName evidence="5">4Fe-4S ferredoxin-type domain-containing protein</fullName>
    </recommendedName>
</protein>
<dbReference type="GO" id="GO:0016614">
    <property type="term" value="F:oxidoreductase activity, acting on CH-OH group of donors"/>
    <property type="evidence" value="ECO:0007669"/>
    <property type="project" value="InterPro"/>
</dbReference>
<dbReference type="Pfam" id="PF00732">
    <property type="entry name" value="GMC_oxred_N"/>
    <property type="match status" value="1"/>
</dbReference>
<dbReference type="AlphaFoldDB" id="A0A0W8FPY7"/>
<evidence type="ECO:0000256" key="1">
    <source>
        <dbReference type="ARBA" id="ARBA00010790"/>
    </source>
</evidence>
<dbReference type="InterPro" id="IPR002938">
    <property type="entry name" value="FAD-bd"/>
</dbReference>
<organism evidence="6">
    <name type="scientific">hydrocarbon metagenome</name>
    <dbReference type="NCBI Taxonomy" id="938273"/>
    <lineage>
        <taxon>unclassified sequences</taxon>
        <taxon>metagenomes</taxon>
        <taxon>ecological metagenomes</taxon>
    </lineage>
</organism>
<dbReference type="InterPro" id="IPR017896">
    <property type="entry name" value="4Fe4S_Fe-S-bd"/>
</dbReference>
<dbReference type="SUPFAM" id="SSF51905">
    <property type="entry name" value="FAD/NAD(P)-binding domain"/>
    <property type="match status" value="1"/>
</dbReference>
<dbReference type="Gene3D" id="3.50.50.60">
    <property type="entry name" value="FAD/NAD(P)-binding domain"/>
    <property type="match status" value="2"/>
</dbReference>
<gene>
    <name evidence="6" type="ORF">ASZ90_007521</name>
</gene>
<comment type="similarity">
    <text evidence="1">Belongs to the GMC oxidoreductase family.</text>
</comment>
<dbReference type="GO" id="GO:0071949">
    <property type="term" value="F:FAD binding"/>
    <property type="evidence" value="ECO:0007669"/>
    <property type="project" value="InterPro"/>
</dbReference>
<dbReference type="InterPro" id="IPR036188">
    <property type="entry name" value="FAD/NAD-bd_sf"/>
</dbReference>
<dbReference type="EMBL" id="LNQE01000944">
    <property type="protein sequence ID" value="KUG22686.1"/>
    <property type="molecule type" value="Genomic_DNA"/>
</dbReference>
<comment type="caution">
    <text evidence="6">The sequence shown here is derived from an EMBL/GenBank/DDBJ whole genome shotgun (WGS) entry which is preliminary data.</text>
</comment>
<sequence length="454" mass="49861">MNKAGKGYEYIIVGTGPGGAPAARELAKAGKKVIMVERGDYHKKFLGLPFGIRLLERYMLFARSMEGVIIERGITVGGSSMVYQSNVMEPPKKLIDNMGIDFSPEAKELKKEIGIEVLPERFYRNNKGLARMLETAQKMGIPFREQEKFVHADKCKLGCDWCMLGCPENARWTTREHVEEARSYGAELIYNSPVNKVLFNAGKSKATGVQLKNGTVINGDNVILAAGGIGSPAILLRSNVKRLGTQEVGTRFFMDPMNIMLGYSRDPDGGLWGIQTFTHAIESMAQSEGFMIGNCSAWGTWVVLSFFRMQTAKENLPRFPIVKRGMGLFLKLSDEAHGQIYPNEKTSKPFTAVDEKKLKKGTDIMREIIIKSGGDPKTISVLKWAGGHPGGTLAMGQAVNRDFSTEIANLYVCDGSTMPVSPGAPPSLSICSMSLLLGKMLLGKVKAEDRFINK</sequence>
<evidence type="ECO:0000256" key="4">
    <source>
        <dbReference type="ARBA" id="ARBA00023002"/>
    </source>
</evidence>
<dbReference type="Pfam" id="PF05199">
    <property type="entry name" value="GMC_oxred_C"/>
    <property type="match status" value="1"/>
</dbReference>
<name>A0A0W8FPY7_9ZZZZ</name>
<dbReference type="PANTHER" id="PTHR46056:SF12">
    <property type="entry name" value="LONG-CHAIN-ALCOHOL OXIDASE"/>
    <property type="match status" value="1"/>
</dbReference>
<proteinExistence type="inferred from homology"/>
<keyword evidence="2" id="KW-0285">Flavoprotein</keyword>
<evidence type="ECO:0000256" key="2">
    <source>
        <dbReference type="ARBA" id="ARBA00022630"/>
    </source>
</evidence>